<dbReference type="OrthoDB" id="9779442at2"/>
<dbReference type="PANTHER" id="PTHR30011:SF16">
    <property type="entry name" value="C2H2 FINGER DOMAIN TRANSCRIPTION FACTOR (EUROFUNG)-RELATED"/>
    <property type="match status" value="1"/>
</dbReference>
<proteinExistence type="inferred from homology"/>
<dbReference type="AlphaFoldDB" id="A0A845BC88"/>
<sequence>MRLGLNIVANGAHAAGWRMPQALTDACTDIRLWMRMAQAAERARFNFMFWADGIAVRHSAKSDEELSYNARIDVFEPLTLIGALAAVTERLGFVASASTTFNEPYHIARKFASLDYVTCGRVAWNVVTSWSEQEAHNFGAERLLEHDSRYERAEEFVDVVFGLWDSWEDDAFIRDKASGHYFDPAKLHTLNYRGRHFTVKGPLNVARPIQGYPVIAQAGSSGPGQNLGSRIADLIYTAQKTRESASAFYASVKSHAAAAGRDTEQMLVMPGILPVLGRTRQEAQDRFDQLQERVHPCLGLPMLAETYGDLSGLDPDGPLPEPLARSNAVKSGHEALIRLGRQPGMTIRRLYQIQAGASGHNIAVGTAADVADLMQEWFENGCCDGWNIMPAFLPEPAIEAFEWLVPELQRRGLARTEYLGDGTLRGGLGLPRPPFRSRGAFAKSSLPVGA</sequence>
<dbReference type="CDD" id="cd01095">
    <property type="entry name" value="Nitrilotriacetate_monoxgenase"/>
    <property type="match status" value="1"/>
</dbReference>
<dbReference type="PIRSF" id="PIRSF000337">
    <property type="entry name" value="NTA_MOA"/>
    <property type="match status" value="1"/>
</dbReference>
<dbReference type="InterPro" id="IPR051260">
    <property type="entry name" value="Diverse_substr_monoxygenases"/>
</dbReference>
<feature type="binding site" evidence="6">
    <location>
        <position position="221"/>
    </location>
    <ligand>
        <name>FMN</name>
        <dbReference type="ChEBI" id="CHEBI:58210"/>
    </ligand>
</feature>
<evidence type="ECO:0000256" key="4">
    <source>
        <dbReference type="ARBA" id="ARBA00023033"/>
    </source>
</evidence>
<reference evidence="8 9" key="1">
    <citation type="submission" date="2019-03" db="EMBL/GenBank/DDBJ databases">
        <title>Roseomonas sp. a novel Roseomonas species isolated from Sea whip Gorgonian.</title>
        <authorList>
            <person name="Li F."/>
            <person name="Pan X."/>
            <person name="Huang S."/>
            <person name="Li Z."/>
            <person name="Meng B."/>
        </authorList>
    </citation>
    <scope>NUCLEOTIDE SEQUENCE [LARGE SCALE GENOMIC DNA]</scope>
    <source>
        <strain evidence="8 9">M0104</strain>
    </source>
</reference>
<dbReference type="GO" id="GO:0004497">
    <property type="term" value="F:monooxygenase activity"/>
    <property type="evidence" value="ECO:0007669"/>
    <property type="project" value="UniProtKB-KW"/>
</dbReference>
<keyword evidence="2 6" id="KW-0288">FMN</keyword>
<evidence type="ECO:0000313" key="9">
    <source>
        <dbReference type="Proteomes" id="UP000460715"/>
    </source>
</evidence>
<feature type="domain" description="Luciferase-like" evidence="7">
    <location>
        <begin position="28"/>
        <end position="380"/>
    </location>
</feature>
<evidence type="ECO:0000256" key="6">
    <source>
        <dbReference type="PIRSR" id="PIRSR000337-1"/>
    </source>
</evidence>
<comment type="caution">
    <text evidence="8">The sequence shown here is derived from an EMBL/GenBank/DDBJ whole genome shotgun (WGS) entry which is preliminary data.</text>
</comment>
<keyword evidence="1 6" id="KW-0285">Flavoprotein</keyword>
<organism evidence="8 9">
    <name type="scientific">Teichococcus coralli</name>
    <dbReference type="NCBI Taxonomy" id="2545983"/>
    <lineage>
        <taxon>Bacteria</taxon>
        <taxon>Pseudomonadati</taxon>
        <taxon>Pseudomonadota</taxon>
        <taxon>Alphaproteobacteria</taxon>
        <taxon>Acetobacterales</taxon>
        <taxon>Roseomonadaceae</taxon>
        <taxon>Roseomonas</taxon>
    </lineage>
</organism>
<dbReference type="Gene3D" id="3.20.20.30">
    <property type="entry name" value="Luciferase-like domain"/>
    <property type="match status" value="1"/>
</dbReference>
<dbReference type="InterPro" id="IPR036661">
    <property type="entry name" value="Luciferase-like_sf"/>
</dbReference>
<dbReference type="SUPFAM" id="SSF51679">
    <property type="entry name" value="Bacterial luciferase-like"/>
    <property type="match status" value="1"/>
</dbReference>
<feature type="binding site" evidence="6">
    <location>
        <position position="220"/>
    </location>
    <ligand>
        <name>FMN</name>
        <dbReference type="ChEBI" id="CHEBI:58210"/>
    </ligand>
</feature>
<name>A0A845BC88_9PROT</name>
<dbReference type="InterPro" id="IPR016215">
    <property type="entry name" value="NTA_MOA"/>
</dbReference>
<keyword evidence="9" id="KW-1185">Reference proteome</keyword>
<keyword evidence="4" id="KW-0503">Monooxygenase</keyword>
<protein>
    <submittedName>
        <fullName evidence="8">LLM class flavin-dependent oxidoreductase</fullName>
    </submittedName>
</protein>
<dbReference type="EMBL" id="SNVJ01000010">
    <property type="protein sequence ID" value="MXP64298.1"/>
    <property type="molecule type" value="Genomic_DNA"/>
</dbReference>
<dbReference type="Pfam" id="PF00296">
    <property type="entry name" value="Bac_luciferase"/>
    <property type="match status" value="1"/>
</dbReference>
<dbReference type="NCBIfam" id="TIGR03860">
    <property type="entry name" value="FMN_nitrolo"/>
    <property type="match status" value="1"/>
</dbReference>
<feature type="binding site" evidence="6">
    <location>
        <position position="146"/>
    </location>
    <ligand>
        <name>FMN</name>
        <dbReference type="ChEBI" id="CHEBI:58210"/>
    </ligand>
</feature>
<evidence type="ECO:0000256" key="5">
    <source>
        <dbReference type="ARBA" id="ARBA00033748"/>
    </source>
</evidence>
<dbReference type="PANTHER" id="PTHR30011">
    <property type="entry name" value="ALKANESULFONATE MONOOXYGENASE-RELATED"/>
    <property type="match status" value="1"/>
</dbReference>
<comment type="similarity">
    <text evidence="5">Belongs to the NtaA/SnaA/DszA monooxygenase family.</text>
</comment>
<dbReference type="Proteomes" id="UP000460715">
    <property type="component" value="Unassembled WGS sequence"/>
</dbReference>
<feature type="binding site" evidence="6">
    <location>
        <position position="150"/>
    </location>
    <ligand>
        <name>FMN</name>
        <dbReference type="ChEBI" id="CHEBI:58210"/>
    </ligand>
</feature>
<evidence type="ECO:0000313" key="8">
    <source>
        <dbReference type="EMBL" id="MXP64298.1"/>
    </source>
</evidence>
<evidence type="ECO:0000259" key="7">
    <source>
        <dbReference type="Pfam" id="PF00296"/>
    </source>
</evidence>
<gene>
    <name evidence="8" type="ORF">E0493_13180</name>
</gene>
<keyword evidence="3" id="KW-0560">Oxidoreductase</keyword>
<evidence type="ECO:0000256" key="2">
    <source>
        <dbReference type="ARBA" id="ARBA00022643"/>
    </source>
</evidence>
<dbReference type="GO" id="GO:0016705">
    <property type="term" value="F:oxidoreductase activity, acting on paired donors, with incorporation or reduction of molecular oxygen"/>
    <property type="evidence" value="ECO:0007669"/>
    <property type="project" value="InterPro"/>
</dbReference>
<feature type="binding site" evidence="6">
    <location>
        <position position="52"/>
    </location>
    <ligand>
        <name>FMN</name>
        <dbReference type="ChEBI" id="CHEBI:58210"/>
    </ligand>
</feature>
<dbReference type="InterPro" id="IPR011251">
    <property type="entry name" value="Luciferase-like_dom"/>
</dbReference>
<evidence type="ECO:0000256" key="1">
    <source>
        <dbReference type="ARBA" id="ARBA00022630"/>
    </source>
</evidence>
<evidence type="ECO:0000256" key="3">
    <source>
        <dbReference type="ARBA" id="ARBA00023002"/>
    </source>
</evidence>
<accession>A0A845BC88</accession>